<reference evidence="2 3" key="1">
    <citation type="submission" date="2024-06" db="EMBL/GenBank/DDBJ databases">
        <authorList>
            <person name="Campbell A.G."/>
        </authorList>
    </citation>
    <scope>NUCLEOTIDE SEQUENCE [LARGE SCALE GENOMIC DNA]</scope>
    <source>
        <strain evidence="2 3">EM12</strain>
    </source>
</reference>
<accession>A0ABV1QGG7</accession>
<feature type="signal peptide" evidence="1">
    <location>
        <begin position="1"/>
        <end position="31"/>
    </location>
</feature>
<dbReference type="Proteomes" id="UP001480955">
    <property type="component" value="Unassembled WGS sequence"/>
</dbReference>
<evidence type="ECO:0008006" key="4">
    <source>
        <dbReference type="Google" id="ProtNLM"/>
    </source>
</evidence>
<keyword evidence="1" id="KW-0732">Signal</keyword>
<name>A0ABV1QGG7_9HYPH</name>
<evidence type="ECO:0000313" key="3">
    <source>
        <dbReference type="Proteomes" id="UP001480955"/>
    </source>
</evidence>
<feature type="chain" id="PRO_5045807176" description="Secreted protein" evidence="1">
    <location>
        <begin position="32"/>
        <end position="151"/>
    </location>
</feature>
<dbReference type="EMBL" id="JBELQE010000010">
    <property type="protein sequence ID" value="MER2248468.1"/>
    <property type="molecule type" value="Genomic_DNA"/>
</dbReference>
<gene>
    <name evidence="2" type="ORF">ABS772_00950</name>
</gene>
<comment type="caution">
    <text evidence="2">The sequence shown here is derived from an EMBL/GenBank/DDBJ whole genome shotgun (WGS) entry which is preliminary data.</text>
</comment>
<evidence type="ECO:0000256" key="1">
    <source>
        <dbReference type="SAM" id="SignalP"/>
    </source>
</evidence>
<organism evidence="2 3">
    <name type="scientific">Methylorubrum podarium</name>
    <dbReference type="NCBI Taxonomy" id="200476"/>
    <lineage>
        <taxon>Bacteria</taxon>
        <taxon>Pseudomonadati</taxon>
        <taxon>Pseudomonadota</taxon>
        <taxon>Alphaproteobacteria</taxon>
        <taxon>Hyphomicrobiales</taxon>
        <taxon>Methylobacteriaceae</taxon>
        <taxon>Methylorubrum</taxon>
    </lineage>
</organism>
<dbReference type="RefSeq" id="WP_350391706.1">
    <property type="nucleotide sequence ID" value="NZ_JBELQE010000010.1"/>
</dbReference>
<protein>
    <recommendedName>
        <fullName evidence="4">Secreted protein</fullName>
    </recommendedName>
</protein>
<keyword evidence="3" id="KW-1185">Reference proteome</keyword>
<proteinExistence type="predicted"/>
<sequence length="151" mass="15037">MSRPPPLVLRSLAVPAAFALAVMTLTGPARSAPDAAPGARAGDPKAAARPASVIGCTSLANLRSVLRSAGEDRAAALALATDPKSDLGCRPVDRAAVTGLVDHVSLNGRAYDCLTLKGTAVCHWTVAGAVAPPERPAAKPTRKSGGGAGSP</sequence>
<evidence type="ECO:0000313" key="2">
    <source>
        <dbReference type="EMBL" id="MER2248468.1"/>
    </source>
</evidence>